<reference evidence="1" key="1">
    <citation type="submission" date="2014-09" db="EMBL/GenBank/DDBJ databases">
        <authorList>
            <person name="Magalhaes I.L.F."/>
            <person name="Oliveira U."/>
            <person name="Santos F.R."/>
            <person name="Vidigal T.H.D.A."/>
            <person name="Brescovit A.D."/>
            <person name="Santos A.J."/>
        </authorList>
    </citation>
    <scope>NUCLEOTIDE SEQUENCE</scope>
    <source>
        <tissue evidence="1">Shoot tissue taken approximately 20 cm above the soil surface</tissue>
    </source>
</reference>
<name>A0A0A9HKE3_ARUDO</name>
<proteinExistence type="predicted"/>
<accession>A0A0A9HKE3</accession>
<reference evidence="1" key="2">
    <citation type="journal article" date="2015" name="Data Brief">
        <title>Shoot transcriptome of the giant reed, Arundo donax.</title>
        <authorList>
            <person name="Barrero R.A."/>
            <person name="Guerrero F.D."/>
            <person name="Moolhuijzen P."/>
            <person name="Goolsby J.A."/>
            <person name="Tidwell J."/>
            <person name="Bellgard S.E."/>
            <person name="Bellgard M.I."/>
        </authorList>
    </citation>
    <scope>NUCLEOTIDE SEQUENCE</scope>
    <source>
        <tissue evidence="1">Shoot tissue taken approximately 20 cm above the soil surface</tissue>
    </source>
</reference>
<protein>
    <submittedName>
        <fullName evidence="1">Uncharacterized protein</fullName>
    </submittedName>
</protein>
<dbReference type="EMBL" id="GBRH01160689">
    <property type="protein sequence ID" value="JAE37207.1"/>
    <property type="molecule type" value="Transcribed_RNA"/>
</dbReference>
<sequence>MFTPQGRSQNMSVPCLLVETYRVKR</sequence>
<evidence type="ECO:0000313" key="1">
    <source>
        <dbReference type="EMBL" id="JAE37207.1"/>
    </source>
</evidence>
<organism evidence="1">
    <name type="scientific">Arundo donax</name>
    <name type="common">Giant reed</name>
    <name type="synonym">Donax arundinaceus</name>
    <dbReference type="NCBI Taxonomy" id="35708"/>
    <lineage>
        <taxon>Eukaryota</taxon>
        <taxon>Viridiplantae</taxon>
        <taxon>Streptophyta</taxon>
        <taxon>Embryophyta</taxon>
        <taxon>Tracheophyta</taxon>
        <taxon>Spermatophyta</taxon>
        <taxon>Magnoliopsida</taxon>
        <taxon>Liliopsida</taxon>
        <taxon>Poales</taxon>
        <taxon>Poaceae</taxon>
        <taxon>PACMAD clade</taxon>
        <taxon>Arundinoideae</taxon>
        <taxon>Arundineae</taxon>
        <taxon>Arundo</taxon>
    </lineage>
</organism>
<dbReference type="AlphaFoldDB" id="A0A0A9HKE3"/>